<dbReference type="EMBL" id="AP026560">
    <property type="protein sequence ID" value="BDP41304.1"/>
    <property type="molecule type" value="Genomic_DNA"/>
</dbReference>
<dbReference type="RefSeq" id="WP_264777082.1">
    <property type="nucleotide sequence ID" value="NZ_AP026560.1"/>
</dbReference>
<feature type="domain" description="Putative restriction endonuclease" evidence="1">
    <location>
        <begin position="7"/>
        <end position="144"/>
    </location>
</feature>
<name>A0ABM8ACE8_9DEIO</name>
<organism evidence="2 3">
    <name type="scientific">Deinococcus aetherius</name>
    <dbReference type="NCBI Taxonomy" id="200252"/>
    <lineage>
        <taxon>Bacteria</taxon>
        <taxon>Thermotogati</taxon>
        <taxon>Deinococcota</taxon>
        <taxon>Deinococci</taxon>
        <taxon>Deinococcales</taxon>
        <taxon>Deinococcaceae</taxon>
        <taxon>Deinococcus</taxon>
    </lineage>
</organism>
<gene>
    <name evidence="2" type="ORF">DAETH_12730</name>
</gene>
<evidence type="ECO:0000313" key="3">
    <source>
        <dbReference type="Proteomes" id="UP001064971"/>
    </source>
</evidence>
<sequence length="164" mass="17937">MNPTPEELIERADAVGVRLELVRGLAVREASPNYRHQREVDRIRASIRAGASSCSCEHVADVLFRFADGSLKRPDIALICEPPDEAEQDGAISVLPGAVIEIVGAGYEAKDLDLAPGFYLGQGVRDVIVFDPRTLMVLHHRRDGVRRLTSPQEFALECGCVCTV</sequence>
<evidence type="ECO:0000259" key="1">
    <source>
        <dbReference type="Pfam" id="PF05685"/>
    </source>
</evidence>
<dbReference type="Pfam" id="PF05685">
    <property type="entry name" value="Uma2"/>
    <property type="match status" value="1"/>
</dbReference>
<keyword evidence="3" id="KW-1185">Reference proteome</keyword>
<dbReference type="InterPro" id="IPR012296">
    <property type="entry name" value="Nuclease_put_TT1808"/>
</dbReference>
<evidence type="ECO:0000313" key="2">
    <source>
        <dbReference type="EMBL" id="BDP41304.1"/>
    </source>
</evidence>
<dbReference type="InterPro" id="IPR008538">
    <property type="entry name" value="Uma2"/>
</dbReference>
<dbReference type="CDD" id="cd06260">
    <property type="entry name" value="DUF820-like"/>
    <property type="match status" value="1"/>
</dbReference>
<accession>A0ABM8ACE8</accession>
<proteinExistence type="predicted"/>
<reference evidence="2" key="1">
    <citation type="submission" date="2022-07" db="EMBL/GenBank/DDBJ databases">
        <title>Complete Genome Sequence of the Radioresistant Bacterium Deinococcus aetherius ST0316, Isolated from the Air Dust collected in Lower Stratosphere above Japan.</title>
        <authorList>
            <person name="Satoh K."/>
            <person name="Hagiwara K."/>
            <person name="Katsumata K."/>
            <person name="Kubo A."/>
            <person name="Yokobori S."/>
            <person name="Yamagishi A."/>
            <person name="Oono Y."/>
            <person name="Narumi I."/>
        </authorList>
    </citation>
    <scope>NUCLEOTIDE SEQUENCE</scope>
    <source>
        <strain evidence="2">ST0316</strain>
    </source>
</reference>
<dbReference type="Gene3D" id="3.90.1570.10">
    <property type="entry name" value="tt1808, chain A"/>
    <property type="match status" value="1"/>
</dbReference>
<dbReference type="InterPro" id="IPR011335">
    <property type="entry name" value="Restrct_endonuc-II-like"/>
</dbReference>
<protein>
    <recommendedName>
        <fullName evidence="1">Putative restriction endonuclease domain-containing protein</fullName>
    </recommendedName>
</protein>
<dbReference type="SUPFAM" id="SSF52980">
    <property type="entry name" value="Restriction endonuclease-like"/>
    <property type="match status" value="1"/>
</dbReference>
<dbReference type="Proteomes" id="UP001064971">
    <property type="component" value="Chromosome"/>
</dbReference>